<dbReference type="PANTHER" id="PTHR22722:SF14">
    <property type="entry name" value="MEGALIN, ISOFORM A"/>
    <property type="match status" value="1"/>
</dbReference>
<keyword evidence="1" id="KW-0245">EGF-like domain</keyword>
<dbReference type="EMBL" id="JAWZYT010000629">
    <property type="protein sequence ID" value="KAK4320918.1"/>
    <property type="molecule type" value="Genomic_DNA"/>
</dbReference>
<dbReference type="PROSITE" id="PS50026">
    <property type="entry name" value="EGF_3"/>
    <property type="match status" value="1"/>
</dbReference>
<dbReference type="PANTHER" id="PTHR22722">
    <property type="entry name" value="LOW-DENSITY LIPOPROTEIN RECEPTOR-RELATED PROTEIN 2-RELATED"/>
    <property type="match status" value="1"/>
</dbReference>
<proteinExistence type="predicted"/>
<dbReference type="InterPro" id="IPR000742">
    <property type="entry name" value="EGF"/>
</dbReference>
<sequence>MREDGTRRTLVAYGNYLKHPLSLDVFESSIYWVTRDSGEIYSMDKFGRGVPVKLPGEFANPSSIKDKWYNTSSMNLCQRDTPCSHLCLIVSGGYKCVCPDNKAVKNSYPTCDAPHETPKPKPLGCGCLNGGMCTPNGTNILLCECRDGYSGELCGMPLYLPGGLVTGHCAHHTCTRSSASAIHLLQP</sequence>
<dbReference type="AlphaFoldDB" id="A0AAE1Q6Q2"/>
<feature type="domain" description="EGF-like" evidence="2">
    <location>
        <begin position="121"/>
        <end position="155"/>
    </location>
</feature>
<evidence type="ECO:0000259" key="2">
    <source>
        <dbReference type="PROSITE" id="PS50026"/>
    </source>
</evidence>
<dbReference type="Proteomes" id="UP001292094">
    <property type="component" value="Unassembled WGS sequence"/>
</dbReference>
<evidence type="ECO:0000313" key="4">
    <source>
        <dbReference type="Proteomes" id="UP001292094"/>
    </source>
</evidence>
<dbReference type="SMART" id="SM00181">
    <property type="entry name" value="EGF"/>
    <property type="match status" value="2"/>
</dbReference>
<keyword evidence="4" id="KW-1185">Reference proteome</keyword>
<dbReference type="SUPFAM" id="SSF57196">
    <property type="entry name" value="EGF/Laminin"/>
    <property type="match status" value="1"/>
</dbReference>
<gene>
    <name evidence="3" type="ORF">Pmani_008236</name>
</gene>
<evidence type="ECO:0000256" key="1">
    <source>
        <dbReference type="PROSITE-ProRule" id="PRU00076"/>
    </source>
</evidence>
<comment type="caution">
    <text evidence="1">Lacks conserved residue(s) required for the propagation of feature annotation.</text>
</comment>
<dbReference type="GO" id="GO:0042562">
    <property type="term" value="F:hormone binding"/>
    <property type="evidence" value="ECO:0007669"/>
    <property type="project" value="TreeGrafter"/>
</dbReference>
<dbReference type="PROSITE" id="PS01186">
    <property type="entry name" value="EGF_2"/>
    <property type="match status" value="1"/>
</dbReference>
<comment type="caution">
    <text evidence="3">The sequence shown here is derived from an EMBL/GenBank/DDBJ whole genome shotgun (WGS) entry which is preliminary data.</text>
</comment>
<dbReference type="GO" id="GO:0006898">
    <property type="term" value="P:receptor-mediated endocytosis"/>
    <property type="evidence" value="ECO:0007669"/>
    <property type="project" value="TreeGrafter"/>
</dbReference>
<organism evidence="3 4">
    <name type="scientific">Petrolisthes manimaculis</name>
    <dbReference type="NCBI Taxonomy" id="1843537"/>
    <lineage>
        <taxon>Eukaryota</taxon>
        <taxon>Metazoa</taxon>
        <taxon>Ecdysozoa</taxon>
        <taxon>Arthropoda</taxon>
        <taxon>Crustacea</taxon>
        <taxon>Multicrustacea</taxon>
        <taxon>Malacostraca</taxon>
        <taxon>Eumalacostraca</taxon>
        <taxon>Eucarida</taxon>
        <taxon>Decapoda</taxon>
        <taxon>Pleocyemata</taxon>
        <taxon>Anomura</taxon>
        <taxon>Galatheoidea</taxon>
        <taxon>Porcellanidae</taxon>
        <taxon>Petrolisthes</taxon>
    </lineage>
</organism>
<dbReference type="PROSITE" id="PS00022">
    <property type="entry name" value="EGF_1"/>
    <property type="match status" value="1"/>
</dbReference>
<protein>
    <recommendedName>
        <fullName evidence="2">EGF-like domain-containing protein</fullName>
    </recommendedName>
</protein>
<dbReference type="Gene3D" id="2.10.25.10">
    <property type="entry name" value="Laminin"/>
    <property type="match status" value="1"/>
</dbReference>
<name>A0AAE1Q6Q2_9EUCA</name>
<evidence type="ECO:0000313" key="3">
    <source>
        <dbReference type="EMBL" id="KAK4320918.1"/>
    </source>
</evidence>
<keyword evidence="1" id="KW-1015">Disulfide bond</keyword>
<dbReference type="GO" id="GO:0016324">
    <property type="term" value="C:apical plasma membrane"/>
    <property type="evidence" value="ECO:0007669"/>
    <property type="project" value="TreeGrafter"/>
</dbReference>
<dbReference type="Gene3D" id="2.120.10.30">
    <property type="entry name" value="TolB, C-terminal domain"/>
    <property type="match status" value="1"/>
</dbReference>
<dbReference type="InterPro" id="IPR011042">
    <property type="entry name" value="6-blade_b-propeller_TolB-like"/>
</dbReference>
<feature type="disulfide bond" evidence="1">
    <location>
        <begin position="145"/>
        <end position="154"/>
    </location>
</feature>
<reference evidence="3" key="1">
    <citation type="submission" date="2023-11" db="EMBL/GenBank/DDBJ databases">
        <title>Genome assemblies of two species of porcelain crab, Petrolisthes cinctipes and Petrolisthes manimaculis (Anomura: Porcellanidae).</title>
        <authorList>
            <person name="Angst P."/>
        </authorList>
    </citation>
    <scope>NUCLEOTIDE SEQUENCE</scope>
    <source>
        <strain evidence="3">PB745_02</strain>
        <tissue evidence="3">Gill</tissue>
    </source>
</reference>
<dbReference type="SUPFAM" id="SSF63825">
    <property type="entry name" value="YWTD domain"/>
    <property type="match status" value="1"/>
</dbReference>
<accession>A0AAE1Q6Q2</accession>
<dbReference type="GO" id="GO:0043235">
    <property type="term" value="C:receptor complex"/>
    <property type="evidence" value="ECO:0007669"/>
    <property type="project" value="TreeGrafter"/>
</dbReference>
<dbReference type="InterPro" id="IPR051221">
    <property type="entry name" value="LDLR-related"/>
</dbReference>